<name>Q5VQE9_ORYSJ</name>
<proteinExistence type="predicted"/>
<dbReference type="Proteomes" id="UP000817658">
    <property type="component" value="Chromosome 1"/>
</dbReference>
<accession>Q5VQE9</accession>
<evidence type="ECO:0000313" key="13">
    <source>
        <dbReference type="EMBL" id="BAD68331.1"/>
    </source>
</evidence>
<dbReference type="InterPro" id="IPR011009">
    <property type="entry name" value="Kinase-like_dom_sf"/>
</dbReference>
<dbReference type="PANTHER" id="PTHR47974">
    <property type="entry name" value="OS07G0415500 PROTEIN"/>
    <property type="match status" value="1"/>
</dbReference>
<protein>
    <submittedName>
        <fullName evidence="13">S-receptor kinase-like</fullName>
    </submittedName>
</protein>
<dbReference type="GO" id="GO:0005524">
    <property type="term" value="F:ATP binding"/>
    <property type="evidence" value="ECO:0007669"/>
    <property type="project" value="UniProtKB-UniRule"/>
</dbReference>
<dbReference type="SMART" id="SM00220">
    <property type="entry name" value="S_TKc"/>
    <property type="match status" value="1"/>
</dbReference>
<keyword evidence="3 11" id="KW-0812">Transmembrane</keyword>
<keyword evidence="2" id="KW-0808">Transferase</keyword>
<dbReference type="PROSITE" id="PS50011">
    <property type="entry name" value="PROTEIN_KINASE_DOM"/>
    <property type="match status" value="1"/>
</dbReference>
<dbReference type="EMBL" id="AP003340">
    <property type="protein sequence ID" value="BAD68331.1"/>
    <property type="molecule type" value="Genomic_DNA"/>
</dbReference>
<dbReference type="InterPro" id="IPR000719">
    <property type="entry name" value="Prot_kinase_dom"/>
</dbReference>
<gene>
    <name evidence="13" type="primary">OJ1316_H05.19</name>
</gene>
<keyword evidence="7 10" id="KW-0067">ATP-binding</keyword>
<dbReference type="FunFam" id="1.10.510.10:FF:001106">
    <property type="entry name" value="Probable LRR receptor-like serine/threonine-protein kinase At1g29720"/>
    <property type="match status" value="1"/>
</dbReference>
<dbReference type="Gene3D" id="3.30.200.20">
    <property type="entry name" value="Phosphorylase Kinase, domain 1"/>
    <property type="match status" value="1"/>
</dbReference>
<evidence type="ECO:0000259" key="12">
    <source>
        <dbReference type="PROSITE" id="PS50011"/>
    </source>
</evidence>
<feature type="domain" description="Protein kinase" evidence="12">
    <location>
        <begin position="205"/>
        <end position="502"/>
    </location>
</feature>
<dbReference type="PROSITE" id="PS00107">
    <property type="entry name" value="PROTEIN_KINASE_ATP"/>
    <property type="match status" value="1"/>
</dbReference>
<evidence type="ECO:0000256" key="4">
    <source>
        <dbReference type="ARBA" id="ARBA00022729"/>
    </source>
</evidence>
<keyword evidence="8 11" id="KW-1133">Transmembrane helix</keyword>
<keyword evidence="6 13" id="KW-0418">Kinase</keyword>
<dbReference type="AlphaFoldDB" id="Q5VQE9"/>
<feature type="binding site" evidence="10">
    <location>
        <position position="233"/>
    </location>
    <ligand>
        <name>ATP</name>
        <dbReference type="ChEBI" id="CHEBI:30616"/>
    </ligand>
</feature>
<evidence type="ECO:0000256" key="7">
    <source>
        <dbReference type="ARBA" id="ARBA00022840"/>
    </source>
</evidence>
<evidence type="ECO:0000256" key="8">
    <source>
        <dbReference type="ARBA" id="ARBA00022989"/>
    </source>
</evidence>
<dbReference type="Gene3D" id="1.10.510.10">
    <property type="entry name" value="Transferase(Phosphotransferase) domain 1"/>
    <property type="match status" value="1"/>
</dbReference>
<evidence type="ECO:0000256" key="1">
    <source>
        <dbReference type="ARBA" id="ARBA00004167"/>
    </source>
</evidence>
<evidence type="ECO:0000256" key="5">
    <source>
        <dbReference type="ARBA" id="ARBA00022741"/>
    </source>
</evidence>
<dbReference type="GO" id="GO:0016020">
    <property type="term" value="C:membrane"/>
    <property type="evidence" value="ECO:0007669"/>
    <property type="project" value="UniProtKB-SubCell"/>
</dbReference>
<evidence type="ECO:0000256" key="9">
    <source>
        <dbReference type="ARBA" id="ARBA00023136"/>
    </source>
</evidence>
<evidence type="ECO:0000256" key="6">
    <source>
        <dbReference type="ARBA" id="ARBA00022777"/>
    </source>
</evidence>
<evidence type="ECO:0000256" key="2">
    <source>
        <dbReference type="ARBA" id="ARBA00022679"/>
    </source>
</evidence>
<evidence type="ECO:0000256" key="3">
    <source>
        <dbReference type="ARBA" id="ARBA00022692"/>
    </source>
</evidence>
<feature type="transmembrane region" description="Helical" evidence="11">
    <location>
        <begin position="16"/>
        <end position="36"/>
    </location>
</feature>
<comment type="subcellular location">
    <subcellularLocation>
        <location evidence="1">Membrane</location>
        <topology evidence="1">Single-pass membrane protein</topology>
    </subcellularLocation>
</comment>
<dbReference type="Pfam" id="PF00069">
    <property type="entry name" value="Pkinase"/>
    <property type="match status" value="1"/>
</dbReference>
<dbReference type="InterPro" id="IPR008271">
    <property type="entry name" value="Ser/Thr_kinase_AS"/>
</dbReference>
<evidence type="ECO:0000256" key="10">
    <source>
        <dbReference type="PROSITE-ProRule" id="PRU10141"/>
    </source>
</evidence>
<feature type="transmembrane region" description="Helical" evidence="11">
    <location>
        <begin position="120"/>
        <end position="139"/>
    </location>
</feature>
<feature type="transmembrane region" description="Helical" evidence="11">
    <location>
        <begin position="42"/>
        <end position="60"/>
    </location>
</feature>
<dbReference type="PROSITE" id="PS00108">
    <property type="entry name" value="PROTEIN_KINASE_ST"/>
    <property type="match status" value="1"/>
</dbReference>
<keyword evidence="9 11" id="KW-0472">Membrane</keyword>
<keyword evidence="5 10" id="KW-0547">Nucleotide-binding</keyword>
<dbReference type="PANTHER" id="PTHR47974:SF9">
    <property type="entry name" value="RECEPTOR-LIKE SERINE_THREONINE-PROTEIN KINASE"/>
    <property type="match status" value="1"/>
</dbReference>
<evidence type="ECO:0000256" key="11">
    <source>
        <dbReference type="SAM" id="Phobius"/>
    </source>
</evidence>
<feature type="transmembrane region" description="Helical" evidence="11">
    <location>
        <begin position="69"/>
        <end position="89"/>
    </location>
</feature>
<dbReference type="SUPFAM" id="SSF56112">
    <property type="entry name" value="Protein kinase-like (PK-like)"/>
    <property type="match status" value="1"/>
</dbReference>
<dbReference type="InterPro" id="IPR017441">
    <property type="entry name" value="Protein_kinase_ATP_BS"/>
</dbReference>
<organism evidence="13">
    <name type="scientific">Oryza sativa subsp. japonica</name>
    <name type="common">Rice</name>
    <dbReference type="NCBI Taxonomy" id="39947"/>
    <lineage>
        <taxon>Eukaryota</taxon>
        <taxon>Viridiplantae</taxon>
        <taxon>Streptophyta</taxon>
        <taxon>Embryophyta</taxon>
        <taxon>Tracheophyta</taxon>
        <taxon>Spermatophyta</taxon>
        <taxon>Magnoliopsida</taxon>
        <taxon>Liliopsida</taxon>
        <taxon>Poales</taxon>
        <taxon>Poaceae</taxon>
        <taxon>BOP clade</taxon>
        <taxon>Oryzoideae</taxon>
        <taxon>Oryzeae</taxon>
        <taxon>Oryzinae</taxon>
        <taxon>Oryza</taxon>
        <taxon>Oryza sativa</taxon>
    </lineage>
</organism>
<keyword evidence="4" id="KW-0732">Signal</keyword>
<reference evidence="13" key="1">
    <citation type="journal article" date="2002" name="Nature">
        <title>The genome sequence and structure of rice chromosome 1.</title>
        <authorList>
            <person name="Sasaki T."/>
            <person name="Matsumoto T."/>
            <person name="Yamamoto K."/>
            <person name="Sakata K."/>
            <person name="Baba T."/>
            <person name="Katayose Y."/>
            <person name="Wu J."/>
            <person name="Niimura Y."/>
            <person name="Cheng Z."/>
            <person name="Nagamura Y."/>
            <person name="Antonio B.A."/>
            <person name="Kanamori H."/>
            <person name="Hosokawa S."/>
            <person name="Masukawa M."/>
            <person name="Arikawa K."/>
            <person name="Chiden Y."/>
            <person name="Hayashi M."/>
            <person name="Okamoto M."/>
            <person name="Ando T."/>
            <person name="Aoki H."/>
            <person name="Arita K."/>
            <person name="Hamada M."/>
            <person name="Harada C."/>
            <person name="Hijishita S."/>
            <person name="Honda M."/>
            <person name="Ichikawa Y."/>
            <person name="Idonuma A."/>
            <person name="Iijima M."/>
            <person name="Ikeda M."/>
            <person name="Ikeno M."/>
            <person name="Itoh S."/>
            <person name="Itoh T."/>
            <person name="Itoh Y."/>
            <person name="Itoh Y."/>
            <person name="Iwabuchi A."/>
            <person name="Kamiya K."/>
            <person name="Karasawa W."/>
            <person name="Katagiri S."/>
            <person name="Kikuta A."/>
            <person name="Kobayashi N."/>
            <person name="Kono I."/>
            <person name="Machita K."/>
            <person name="Maehara T."/>
            <person name="Mizuno H."/>
            <person name="Mizubayashi T."/>
            <person name="Mukai Y."/>
            <person name="Nagasaki H."/>
            <person name="Nakashima M."/>
            <person name="Nakama Y."/>
            <person name="Nakamichi Y."/>
            <person name="Nakamura M."/>
            <person name="Namiki N."/>
            <person name="Negishi M."/>
            <person name="Ohta I."/>
            <person name="Ono N."/>
            <person name="Saji S."/>
            <person name="Sakai K."/>
            <person name="Shibata M."/>
            <person name="Shimokawa T."/>
            <person name="Shomura A."/>
            <person name="Song J."/>
            <person name="Takazaki Y."/>
            <person name="Terasawa K."/>
            <person name="Tsuji K."/>
            <person name="Waki K."/>
            <person name="Yamagata H."/>
            <person name="Yamane H."/>
            <person name="Yoshiki S."/>
            <person name="Yoshihara R."/>
            <person name="Yukawa K."/>
            <person name="Zhong H."/>
            <person name="Iwama H."/>
            <person name="Endo T."/>
            <person name="Ito H."/>
            <person name="Hahn J.H."/>
            <person name="Kim H.I."/>
            <person name="Eun M.Y."/>
            <person name="Yano M."/>
            <person name="Jiang J."/>
            <person name="Gojobori T."/>
        </authorList>
    </citation>
    <scope>NUCLEOTIDE SEQUENCE [LARGE SCALE GENOMIC DNA]</scope>
</reference>
<feature type="transmembrane region" description="Helical" evidence="11">
    <location>
        <begin position="95"/>
        <end position="113"/>
    </location>
</feature>
<sequence length="517" mass="56536">MAISRRPISTSRAPVLFFRLYCFSFVSNSLSFAAFAFACGKFLLRTATVVILFLAVRFGFARHSVGAKLAVESVAYVATACLYFCSFSSWKEKTVSGTFLAVVTVVVVSVEATTGNDHGVAILIGTIVALVVYCIWKPYQALLSCIERRLRRKAAAAATAAEPLPPEKKEDAGRPLVQAERLRAAFRIDGLLREYSHGEIQAMTDNFGCVVGRGGSATVFRGVLDDGTAVAVKRIVCDESVGEADFLSEITIVASVHHYALVGLLGYCLQPGGGRYLLYPFYENRSLDYWLFSGEERRRHVAVDVAKGLAYLHHECKNQILHLDIKPANILLDGDFRAHVSDFGISMSIGRDLTSVDTRWRGTLGYMAPEMLVNALSAKSDVYSYGMMLFELVGGRRNFELAGSGGASQARAPPDFTKEFLPCVMRDRMEEGRLMEVVDATMARGDGGGAAGVDEEEVEVVVKVALWCTQHSRDMRPGMTDVVDMLEGRAPIPPPPVRPEFLGDTFLVSCARTAMSR</sequence>
<dbReference type="GO" id="GO:0004672">
    <property type="term" value="F:protein kinase activity"/>
    <property type="evidence" value="ECO:0007669"/>
    <property type="project" value="InterPro"/>
</dbReference>